<sequence>MKRMMVQYKIKADRVRENEAYIRSVFEQLRNEQPQDLHYASFKLADGLTFVHIVAQELAGEHSPLLALSAFKAFVSSIKDRCDEPPVSVELTEIGSYRAFTD</sequence>
<dbReference type="Proteomes" id="UP000621859">
    <property type="component" value="Unassembled WGS sequence"/>
</dbReference>
<gene>
    <name evidence="1" type="ORF">GCM10010971_11230</name>
</gene>
<accession>A0ABQ2PJY8</accession>
<evidence type="ECO:0000313" key="2">
    <source>
        <dbReference type="Proteomes" id="UP000621859"/>
    </source>
</evidence>
<keyword evidence="2" id="KW-1185">Reference proteome</keyword>
<name>A0ABQ2PJY8_9NEIS</name>
<proteinExistence type="predicted"/>
<reference evidence="2" key="1">
    <citation type="journal article" date="2019" name="Int. J. Syst. Evol. Microbiol.">
        <title>The Global Catalogue of Microorganisms (GCM) 10K type strain sequencing project: providing services to taxonomists for standard genome sequencing and annotation.</title>
        <authorList>
            <consortium name="The Broad Institute Genomics Platform"/>
            <consortium name="The Broad Institute Genome Sequencing Center for Infectious Disease"/>
            <person name="Wu L."/>
            <person name="Ma J."/>
        </authorList>
    </citation>
    <scope>NUCLEOTIDE SEQUENCE [LARGE SCALE GENOMIC DNA]</scope>
    <source>
        <strain evidence="2">CGMCC 1.8860</strain>
    </source>
</reference>
<dbReference type="EMBL" id="BMLY01000001">
    <property type="protein sequence ID" value="GGP25304.1"/>
    <property type="molecule type" value="Genomic_DNA"/>
</dbReference>
<evidence type="ECO:0000313" key="1">
    <source>
        <dbReference type="EMBL" id="GGP25304.1"/>
    </source>
</evidence>
<comment type="caution">
    <text evidence="1">The sequence shown here is derived from an EMBL/GenBank/DDBJ whole genome shotgun (WGS) entry which is preliminary data.</text>
</comment>
<dbReference type="RefSeq" id="WP_188690008.1">
    <property type="nucleotide sequence ID" value="NZ_BMLY01000001.1"/>
</dbReference>
<organism evidence="1 2">
    <name type="scientific">Silvimonas amylolytica</name>
    <dbReference type="NCBI Taxonomy" id="449663"/>
    <lineage>
        <taxon>Bacteria</taxon>
        <taxon>Pseudomonadati</taxon>
        <taxon>Pseudomonadota</taxon>
        <taxon>Betaproteobacteria</taxon>
        <taxon>Neisseriales</taxon>
        <taxon>Chitinibacteraceae</taxon>
        <taxon>Silvimonas</taxon>
    </lineage>
</organism>
<protein>
    <submittedName>
        <fullName evidence="1">Uncharacterized protein</fullName>
    </submittedName>
</protein>